<proteinExistence type="predicted"/>
<accession>A0A6H1ZF81</accession>
<gene>
    <name evidence="1" type="ORF">TM448A00317_0024</name>
    <name evidence="2" type="ORF">TM448B00343_0029</name>
</gene>
<protein>
    <submittedName>
        <fullName evidence="1">Uncharacterized protein</fullName>
    </submittedName>
</protein>
<dbReference type="AlphaFoldDB" id="A0A6H1ZF81"/>
<evidence type="ECO:0000313" key="2">
    <source>
        <dbReference type="EMBL" id="QJH95023.1"/>
    </source>
</evidence>
<reference evidence="1" key="1">
    <citation type="submission" date="2020-03" db="EMBL/GenBank/DDBJ databases">
        <title>The deep terrestrial virosphere.</title>
        <authorList>
            <person name="Holmfeldt K."/>
            <person name="Nilsson E."/>
            <person name="Simone D."/>
            <person name="Lopez-Fernandez M."/>
            <person name="Wu X."/>
            <person name="de Brujin I."/>
            <person name="Lundin D."/>
            <person name="Andersson A."/>
            <person name="Bertilsson S."/>
            <person name="Dopson M."/>
        </authorList>
    </citation>
    <scope>NUCLEOTIDE SEQUENCE</scope>
    <source>
        <strain evidence="1">TM448A00317</strain>
        <strain evidence="2">TM448B00343</strain>
    </source>
</reference>
<sequence length="68" mass="7822">MNWLMMTKNETEYSRPVCVLCDMMILDDSYQGVFTRGANGFIPYHIGCFDDALTKRVEKGNLNLRLNA</sequence>
<dbReference type="EMBL" id="MT144003">
    <property type="protein sequence ID" value="QJA46122.1"/>
    <property type="molecule type" value="Genomic_DNA"/>
</dbReference>
<organism evidence="1">
    <name type="scientific">viral metagenome</name>
    <dbReference type="NCBI Taxonomy" id="1070528"/>
    <lineage>
        <taxon>unclassified sequences</taxon>
        <taxon>metagenomes</taxon>
        <taxon>organismal metagenomes</taxon>
    </lineage>
</organism>
<name>A0A6H1ZF81_9ZZZZ</name>
<evidence type="ECO:0000313" key="1">
    <source>
        <dbReference type="EMBL" id="QJA46122.1"/>
    </source>
</evidence>
<dbReference type="EMBL" id="MT144611">
    <property type="protein sequence ID" value="QJH95023.1"/>
    <property type="molecule type" value="Genomic_DNA"/>
</dbReference>